<dbReference type="RefSeq" id="WP_196288043.1">
    <property type="nucleotide sequence ID" value="NZ_JADQDP010000004.1"/>
</dbReference>
<dbReference type="Proteomes" id="UP000645610">
    <property type="component" value="Unassembled WGS sequence"/>
</dbReference>
<feature type="signal peptide" evidence="1">
    <location>
        <begin position="1"/>
        <end position="20"/>
    </location>
</feature>
<dbReference type="AlphaFoldDB" id="A0A931FN35"/>
<comment type="caution">
    <text evidence="3">The sequence shown here is derived from an EMBL/GenBank/DDBJ whole genome shotgun (WGS) entry which is preliminary data.</text>
</comment>
<gene>
    <name evidence="3" type="ORF">I2I01_18800</name>
</gene>
<sequence length="256" mass="27103">MNKFILLIATAALAIQTANAQEFKTKLGGKDRKIVLEMQGSDVTVEGIDGTDLVIKGNGFEPAPKRAEGLHPIYNTAVDNTNIGLSVTQTDNVVRIVRASRKDANYVVQVPKGSSVQFNQTNWNNGDLVVRDVAGNLEVTMKSGDIKLLNVAGPVVATTVSGDIQVKFTPMRQGPSSITTVSGDVDVSMPASTKATLKLRSVSGEVYTDFDLSIPKNGDDSMRHIGGQVVDGTINGGGNAVSLKTVSGDIYVRKAK</sequence>
<name>A0A931FN35_9BACT</name>
<feature type="domain" description="DUF4097" evidence="2">
    <location>
        <begin position="118"/>
        <end position="252"/>
    </location>
</feature>
<reference evidence="3 4" key="1">
    <citation type="submission" date="2020-11" db="EMBL/GenBank/DDBJ databases">
        <authorList>
            <person name="Kim M.K."/>
        </authorList>
    </citation>
    <scope>NUCLEOTIDE SEQUENCE [LARGE SCALE GENOMIC DNA]</scope>
    <source>
        <strain evidence="3 4">BT439</strain>
    </source>
</reference>
<evidence type="ECO:0000313" key="3">
    <source>
        <dbReference type="EMBL" id="MBF9143701.1"/>
    </source>
</evidence>
<accession>A0A931FN35</accession>
<keyword evidence="1" id="KW-0732">Signal</keyword>
<feature type="chain" id="PRO_5037748708" evidence="1">
    <location>
        <begin position="21"/>
        <end position="256"/>
    </location>
</feature>
<dbReference type="Pfam" id="PF13349">
    <property type="entry name" value="DUF4097"/>
    <property type="match status" value="1"/>
</dbReference>
<protein>
    <submittedName>
        <fullName evidence="3">DUF4097 family beta strand repeat protein</fullName>
    </submittedName>
</protein>
<organism evidence="3 4">
    <name type="scientific">Hymenobacter properus</name>
    <dbReference type="NCBI Taxonomy" id="2791026"/>
    <lineage>
        <taxon>Bacteria</taxon>
        <taxon>Pseudomonadati</taxon>
        <taxon>Bacteroidota</taxon>
        <taxon>Cytophagia</taxon>
        <taxon>Cytophagales</taxon>
        <taxon>Hymenobacteraceae</taxon>
        <taxon>Hymenobacter</taxon>
    </lineage>
</organism>
<keyword evidence="4" id="KW-1185">Reference proteome</keyword>
<dbReference type="EMBL" id="JADQDP010000004">
    <property type="protein sequence ID" value="MBF9143701.1"/>
    <property type="molecule type" value="Genomic_DNA"/>
</dbReference>
<dbReference type="InterPro" id="IPR025164">
    <property type="entry name" value="Toastrack_DUF4097"/>
</dbReference>
<evidence type="ECO:0000313" key="4">
    <source>
        <dbReference type="Proteomes" id="UP000645610"/>
    </source>
</evidence>
<proteinExistence type="predicted"/>
<evidence type="ECO:0000256" key="1">
    <source>
        <dbReference type="SAM" id="SignalP"/>
    </source>
</evidence>
<evidence type="ECO:0000259" key="2">
    <source>
        <dbReference type="Pfam" id="PF13349"/>
    </source>
</evidence>